<dbReference type="AlphaFoldDB" id="A0A2P2Q9W9"/>
<reference evidence="1" key="1">
    <citation type="submission" date="2018-02" db="EMBL/GenBank/DDBJ databases">
        <title>Rhizophora mucronata_Transcriptome.</title>
        <authorList>
            <person name="Meera S.P."/>
            <person name="Sreeshan A."/>
            <person name="Augustine A."/>
        </authorList>
    </citation>
    <scope>NUCLEOTIDE SEQUENCE</scope>
    <source>
        <tissue evidence="1">Leaf</tissue>
    </source>
</reference>
<evidence type="ECO:0000313" key="1">
    <source>
        <dbReference type="EMBL" id="MBX63800.1"/>
    </source>
</evidence>
<organism evidence="1">
    <name type="scientific">Rhizophora mucronata</name>
    <name type="common">Asiatic mangrove</name>
    <dbReference type="NCBI Taxonomy" id="61149"/>
    <lineage>
        <taxon>Eukaryota</taxon>
        <taxon>Viridiplantae</taxon>
        <taxon>Streptophyta</taxon>
        <taxon>Embryophyta</taxon>
        <taxon>Tracheophyta</taxon>
        <taxon>Spermatophyta</taxon>
        <taxon>Magnoliopsida</taxon>
        <taxon>eudicotyledons</taxon>
        <taxon>Gunneridae</taxon>
        <taxon>Pentapetalae</taxon>
        <taxon>rosids</taxon>
        <taxon>fabids</taxon>
        <taxon>Malpighiales</taxon>
        <taxon>Rhizophoraceae</taxon>
        <taxon>Rhizophora</taxon>
    </lineage>
</organism>
<proteinExistence type="predicted"/>
<protein>
    <submittedName>
        <fullName evidence="1">Uncharacterized protein</fullName>
    </submittedName>
</protein>
<dbReference type="EMBL" id="GGEC01083316">
    <property type="protein sequence ID" value="MBX63800.1"/>
    <property type="molecule type" value="Transcribed_RNA"/>
</dbReference>
<accession>A0A2P2Q9W9</accession>
<sequence>MYFIIIIICREQQITRIKLLQGFSVGYVASCSSS</sequence>
<name>A0A2P2Q9W9_RHIMU</name>